<dbReference type="PANTHER" id="PTHR30055">
    <property type="entry name" value="HTH-TYPE TRANSCRIPTIONAL REGULATOR RUTR"/>
    <property type="match status" value="1"/>
</dbReference>
<evidence type="ECO:0000256" key="1">
    <source>
        <dbReference type="ARBA" id="ARBA00023125"/>
    </source>
</evidence>
<comment type="caution">
    <text evidence="4">The sequence shown here is derived from an EMBL/GenBank/DDBJ whole genome shotgun (WGS) entry which is preliminary data.</text>
</comment>
<dbReference type="EMBL" id="LAUZ02000015">
    <property type="protein sequence ID" value="KKF03260.1"/>
    <property type="molecule type" value="Genomic_DNA"/>
</dbReference>
<dbReference type="GO" id="GO:0003700">
    <property type="term" value="F:DNA-binding transcription factor activity"/>
    <property type="evidence" value="ECO:0007669"/>
    <property type="project" value="TreeGrafter"/>
</dbReference>
<sequence>MSKSLRSQRALERRQQLINAAIEVIADVGLEATTTRKVAEQSGLPLSSVHHTFTDKDELICAVIDFVGDQVEALRRDAQHPQARKHSTPENAVREALFVFWSLVEDDPSFQLMQFELMIYCLRHPDSHWMAQRQYDRNCALVANALRTAVEGTVAAGGIDIEQTARLILAALDGIVLHFLVYRDRERAKIALESLASACSPYLTGGPGSYRGPRSLPATLRF</sequence>
<dbReference type="InterPro" id="IPR050109">
    <property type="entry name" value="HTH-type_TetR-like_transc_reg"/>
</dbReference>
<dbReference type="AlphaFoldDB" id="A0A0M2K7S8"/>
<reference evidence="4 5" key="1">
    <citation type="journal article" date="2015" name="Genome Announc.">
        <title>Draft Genome Sequence of Mycobacterium obuense Strain UC1, Isolated from Patient Sputum.</title>
        <authorList>
            <person name="Greninger A.L."/>
            <person name="Cunningham G."/>
            <person name="Hsu E.D."/>
            <person name="Yu J.M."/>
            <person name="Chiu C.Y."/>
            <person name="Miller S."/>
        </authorList>
    </citation>
    <scope>NUCLEOTIDE SEQUENCE [LARGE SCALE GENOMIC DNA]</scope>
    <source>
        <strain evidence="4 5">UC1</strain>
    </source>
</reference>
<keyword evidence="1 2" id="KW-0238">DNA-binding</keyword>
<dbReference type="RefSeq" id="WP_046361780.1">
    <property type="nucleotide sequence ID" value="NZ_LAUZ02000015.1"/>
</dbReference>
<dbReference type="GO" id="GO:0000976">
    <property type="term" value="F:transcription cis-regulatory region binding"/>
    <property type="evidence" value="ECO:0007669"/>
    <property type="project" value="TreeGrafter"/>
</dbReference>
<evidence type="ECO:0000259" key="3">
    <source>
        <dbReference type="PROSITE" id="PS50977"/>
    </source>
</evidence>
<organism evidence="4 5">
    <name type="scientific">Mycolicibacterium obuense</name>
    <dbReference type="NCBI Taxonomy" id="1807"/>
    <lineage>
        <taxon>Bacteria</taxon>
        <taxon>Bacillati</taxon>
        <taxon>Actinomycetota</taxon>
        <taxon>Actinomycetes</taxon>
        <taxon>Mycobacteriales</taxon>
        <taxon>Mycobacteriaceae</taxon>
        <taxon>Mycolicibacterium</taxon>
    </lineage>
</organism>
<dbReference type="SUPFAM" id="SSF46689">
    <property type="entry name" value="Homeodomain-like"/>
    <property type="match status" value="1"/>
</dbReference>
<dbReference type="InterPro" id="IPR001647">
    <property type="entry name" value="HTH_TetR"/>
</dbReference>
<dbReference type="InterPro" id="IPR041583">
    <property type="entry name" value="TetR_C_31"/>
</dbReference>
<gene>
    <name evidence="4" type="ORF">WN67_03980</name>
</gene>
<evidence type="ECO:0000313" key="5">
    <source>
        <dbReference type="Proteomes" id="UP000034150"/>
    </source>
</evidence>
<dbReference type="Gene3D" id="1.10.357.10">
    <property type="entry name" value="Tetracycline Repressor, domain 2"/>
    <property type="match status" value="1"/>
</dbReference>
<evidence type="ECO:0000256" key="2">
    <source>
        <dbReference type="PROSITE-ProRule" id="PRU00335"/>
    </source>
</evidence>
<dbReference type="PATRIC" id="fig|1807.13.peg.1810"/>
<protein>
    <recommendedName>
        <fullName evidence="3">HTH tetR-type domain-containing protein</fullName>
    </recommendedName>
</protein>
<dbReference type="OrthoDB" id="5242433at2"/>
<dbReference type="InterPro" id="IPR009057">
    <property type="entry name" value="Homeodomain-like_sf"/>
</dbReference>
<dbReference type="InterPro" id="IPR036271">
    <property type="entry name" value="Tet_transcr_reg_TetR-rel_C_sf"/>
</dbReference>
<dbReference type="Pfam" id="PF17940">
    <property type="entry name" value="TetR_C_31"/>
    <property type="match status" value="1"/>
</dbReference>
<keyword evidence="5" id="KW-1185">Reference proteome</keyword>
<dbReference type="Proteomes" id="UP000034150">
    <property type="component" value="Unassembled WGS sequence"/>
</dbReference>
<dbReference type="PROSITE" id="PS50977">
    <property type="entry name" value="HTH_TETR_2"/>
    <property type="match status" value="1"/>
</dbReference>
<proteinExistence type="predicted"/>
<name>A0A0M2K7S8_9MYCO</name>
<evidence type="ECO:0000313" key="4">
    <source>
        <dbReference type="EMBL" id="KKF03260.1"/>
    </source>
</evidence>
<feature type="DNA-binding region" description="H-T-H motif" evidence="2">
    <location>
        <begin position="34"/>
        <end position="53"/>
    </location>
</feature>
<dbReference type="SUPFAM" id="SSF48498">
    <property type="entry name" value="Tetracyclin repressor-like, C-terminal domain"/>
    <property type="match status" value="1"/>
</dbReference>
<dbReference type="Pfam" id="PF00440">
    <property type="entry name" value="TetR_N"/>
    <property type="match status" value="1"/>
</dbReference>
<accession>A0A0M2K7S8</accession>
<dbReference type="PANTHER" id="PTHR30055:SF226">
    <property type="entry name" value="HTH-TYPE TRANSCRIPTIONAL REGULATOR PKSA"/>
    <property type="match status" value="1"/>
</dbReference>
<feature type="domain" description="HTH tetR-type" evidence="3">
    <location>
        <begin position="11"/>
        <end position="71"/>
    </location>
</feature>